<reference evidence="2 3" key="1">
    <citation type="submission" date="2014-07" db="EMBL/GenBank/DDBJ databases">
        <title>Comparative genomic insights into amoeba endosymbionts belonging to the families of Holosporaceae and Candidatus Midichloriaceae within Rickettsiales.</title>
        <authorList>
            <person name="Wang Z."/>
            <person name="Wu M."/>
        </authorList>
    </citation>
    <scope>NUCLEOTIDE SEQUENCE [LARGE SCALE GENOMIC DNA]</scope>
    <source>
        <strain evidence="2">PRA3</strain>
    </source>
</reference>
<accession>A0A077ATH7</accession>
<comment type="similarity">
    <text evidence="1">Belongs to the polypeptide deformylase family.</text>
</comment>
<dbReference type="EMBL" id="CP008941">
    <property type="protein sequence ID" value="AIK96477.1"/>
    <property type="molecule type" value="Genomic_DNA"/>
</dbReference>
<dbReference type="Proteomes" id="UP000028926">
    <property type="component" value="Chromosome"/>
</dbReference>
<evidence type="ECO:0008006" key="4">
    <source>
        <dbReference type="Google" id="ProtNLM"/>
    </source>
</evidence>
<organism evidence="2 3">
    <name type="scientific">Candidatus Odyssella acanthamoebae</name>
    <dbReference type="NCBI Taxonomy" id="91604"/>
    <lineage>
        <taxon>Bacteria</taxon>
        <taxon>Pseudomonadati</taxon>
        <taxon>Pseudomonadota</taxon>
        <taxon>Alphaproteobacteria</taxon>
        <taxon>Holosporales</taxon>
        <taxon>Candidatus Paracaedibacteraceae</taxon>
        <taxon>Candidatus Odyssella</taxon>
    </lineage>
</organism>
<dbReference type="SUPFAM" id="SSF56420">
    <property type="entry name" value="Peptide deformylase"/>
    <property type="match status" value="1"/>
</dbReference>
<dbReference type="PRINTS" id="PR01576">
    <property type="entry name" value="PDEFORMYLASE"/>
</dbReference>
<dbReference type="HOGENOM" id="CLU_2153770_0_0_5"/>
<dbReference type="AlphaFoldDB" id="A0A077ATH7"/>
<dbReference type="KEGG" id="paca:ID47_06560"/>
<dbReference type="RefSeq" id="WP_051908690.1">
    <property type="nucleotide sequence ID" value="NZ_CP008941.1"/>
</dbReference>
<dbReference type="GO" id="GO:0042586">
    <property type="term" value="F:peptide deformylase activity"/>
    <property type="evidence" value="ECO:0007669"/>
    <property type="project" value="InterPro"/>
</dbReference>
<evidence type="ECO:0000256" key="1">
    <source>
        <dbReference type="ARBA" id="ARBA00010759"/>
    </source>
</evidence>
<evidence type="ECO:0000313" key="3">
    <source>
        <dbReference type="Proteomes" id="UP000028926"/>
    </source>
</evidence>
<sequence length="111" mass="12881">MTPLSEETDTKWEACFSVILGKASYKLVNIARYKKIKVKYINEMGQQITQILEGFAARVFQHEYDHLKGIVTVHHKESETKIFDNKEEALSFMKKVKEMEAINYIAPLDVL</sequence>
<protein>
    <recommendedName>
        <fullName evidence="4">Peptide deformylase</fullName>
    </recommendedName>
</protein>
<proteinExistence type="inferred from homology"/>
<evidence type="ECO:0000313" key="2">
    <source>
        <dbReference type="EMBL" id="AIK96477.1"/>
    </source>
</evidence>
<keyword evidence="3" id="KW-1185">Reference proteome</keyword>
<dbReference type="InterPro" id="IPR036821">
    <property type="entry name" value="Peptide_deformylase_sf"/>
</dbReference>
<dbReference type="STRING" id="91604.ID47_06560"/>
<dbReference type="Pfam" id="PF01327">
    <property type="entry name" value="Pep_deformylase"/>
    <property type="match status" value="1"/>
</dbReference>
<dbReference type="eggNOG" id="COG0242">
    <property type="taxonomic scope" value="Bacteria"/>
</dbReference>
<name>A0A077ATH7_9PROT</name>
<dbReference type="PANTHER" id="PTHR10458">
    <property type="entry name" value="PEPTIDE DEFORMYLASE"/>
    <property type="match status" value="1"/>
</dbReference>
<dbReference type="InterPro" id="IPR023635">
    <property type="entry name" value="Peptide_deformylase"/>
</dbReference>
<gene>
    <name evidence="2" type="ORF">ID47_06560</name>
</gene>
<dbReference type="Gene3D" id="3.90.45.10">
    <property type="entry name" value="Peptide deformylase"/>
    <property type="match status" value="1"/>
</dbReference>
<dbReference type="PANTHER" id="PTHR10458:SF22">
    <property type="entry name" value="PEPTIDE DEFORMYLASE"/>
    <property type="match status" value="1"/>
</dbReference>